<evidence type="ECO:0000256" key="10">
    <source>
        <dbReference type="ARBA" id="ARBA00022853"/>
    </source>
</evidence>
<keyword evidence="4" id="KW-0808">Transferase</keyword>
<dbReference type="FunFam" id="3.30.40.10:FF:000466">
    <property type="entry name" value="E3 ubiquitin-protein ligase RNF168"/>
    <property type="match status" value="1"/>
</dbReference>
<feature type="domain" description="RING-type" evidence="18">
    <location>
        <begin position="16"/>
        <end position="55"/>
    </location>
</feature>
<dbReference type="GO" id="GO:0031491">
    <property type="term" value="F:nucleosome binding"/>
    <property type="evidence" value="ECO:0007669"/>
    <property type="project" value="TreeGrafter"/>
</dbReference>
<keyword evidence="9" id="KW-0862">Zinc</keyword>
<dbReference type="PROSITE" id="PS50089">
    <property type="entry name" value="ZF_RING_2"/>
    <property type="match status" value="1"/>
</dbReference>
<dbReference type="SMART" id="SM00184">
    <property type="entry name" value="RING"/>
    <property type="match status" value="1"/>
</dbReference>
<dbReference type="CDD" id="cd22265">
    <property type="entry name" value="UDM1_RNF168"/>
    <property type="match status" value="1"/>
</dbReference>
<evidence type="ECO:0000313" key="20">
    <source>
        <dbReference type="Proteomes" id="UP000386466"/>
    </source>
</evidence>
<dbReference type="GO" id="GO:0009314">
    <property type="term" value="P:response to radiation"/>
    <property type="evidence" value="ECO:0007669"/>
    <property type="project" value="UniProtKB-ARBA"/>
</dbReference>
<accession>A0A485PCY1</accession>
<evidence type="ECO:0000256" key="14">
    <source>
        <dbReference type="ARBA" id="ARBA00079844"/>
    </source>
</evidence>
<evidence type="ECO:0000313" key="19">
    <source>
        <dbReference type="EMBL" id="VFV42637.1"/>
    </source>
</evidence>
<dbReference type="GO" id="GO:0006325">
    <property type="term" value="P:chromatin organization"/>
    <property type="evidence" value="ECO:0007669"/>
    <property type="project" value="UniProtKB-KW"/>
</dbReference>
<dbReference type="EC" id="2.3.2.27" evidence="3"/>
<evidence type="ECO:0000256" key="4">
    <source>
        <dbReference type="ARBA" id="ARBA00022679"/>
    </source>
</evidence>
<evidence type="ECO:0000256" key="9">
    <source>
        <dbReference type="ARBA" id="ARBA00022833"/>
    </source>
</evidence>
<keyword evidence="7 15" id="KW-0863">Zinc-finger</keyword>
<gene>
    <name evidence="19" type="ORF">LYPA_23C018768</name>
</gene>
<proteinExistence type="predicted"/>
<evidence type="ECO:0000256" key="11">
    <source>
        <dbReference type="ARBA" id="ARBA00023204"/>
    </source>
</evidence>
<evidence type="ECO:0000256" key="13">
    <source>
        <dbReference type="ARBA" id="ARBA00077266"/>
    </source>
</evidence>
<keyword evidence="10" id="KW-0156">Chromatin regulator</keyword>
<keyword evidence="20" id="KW-1185">Reference proteome</keyword>
<organism evidence="19 20">
    <name type="scientific">Lynx pardinus</name>
    <name type="common">Iberian lynx</name>
    <name type="synonym">Felis pardina</name>
    <dbReference type="NCBI Taxonomy" id="191816"/>
    <lineage>
        <taxon>Eukaryota</taxon>
        <taxon>Metazoa</taxon>
        <taxon>Chordata</taxon>
        <taxon>Craniata</taxon>
        <taxon>Vertebrata</taxon>
        <taxon>Euteleostomi</taxon>
        <taxon>Mammalia</taxon>
        <taxon>Eutheria</taxon>
        <taxon>Laurasiatheria</taxon>
        <taxon>Carnivora</taxon>
        <taxon>Feliformia</taxon>
        <taxon>Felidae</taxon>
        <taxon>Felinae</taxon>
        <taxon>Lynx</taxon>
    </lineage>
</organism>
<evidence type="ECO:0000256" key="1">
    <source>
        <dbReference type="ARBA" id="ARBA00000900"/>
    </source>
</evidence>
<sequence length="261" mass="31339">MAAPQNAIPSLSECQCLICVEILIEPVTLPCNHTICNQCFQSTIEKASLCCPFCRRRISSWTRYHARRNSLVNLELWQIIQKHYPEECRLRMSGQKSEEMVDDFKPVRLLSKPGELRKEYEEEVRKMEAERRAIEENEEKLSKEYIQRLLAEEEEEERRQSRKRQRELEEQLKNLECLPSERNKQEEQDWFFAYQLQQKIDKEQMKPNRQKGSPDEYQLRPVSSLPDKLRSGQRKYSKDQKFKKQTDREHLKSRRGSENEN</sequence>
<feature type="compositionally biased region" description="Basic and acidic residues" evidence="17">
    <location>
        <begin position="236"/>
        <end position="261"/>
    </location>
</feature>
<feature type="coiled-coil region" evidence="16">
    <location>
        <begin position="117"/>
        <end position="178"/>
    </location>
</feature>
<keyword evidence="6" id="KW-0227">DNA damage</keyword>
<comment type="subcellular location">
    <subcellularLocation>
        <location evidence="2">Nucleus</location>
    </subcellularLocation>
</comment>
<evidence type="ECO:0000256" key="8">
    <source>
        <dbReference type="ARBA" id="ARBA00022786"/>
    </source>
</evidence>
<evidence type="ECO:0000256" key="3">
    <source>
        <dbReference type="ARBA" id="ARBA00012483"/>
    </source>
</evidence>
<dbReference type="EMBL" id="CAAGRJ010032243">
    <property type="protein sequence ID" value="VFV42637.1"/>
    <property type="molecule type" value="Genomic_DNA"/>
</dbReference>
<feature type="region of interest" description="Disordered" evidence="17">
    <location>
        <begin position="201"/>
        <end position="261"/>
    </location>
</feature>
<dbReference type="GO" id="GO:0008270">
    <property type="term" value="F:zinc ion binding"/>
    <property type="evidence" value="ECO:0007669"/>
    <property type="project" value="UniProtKB-KW"/>
</dbReference>
<comment type="catalytic activity">
    <reaction evidence="1">
        <text>S-ubiquitinyl-[E2 ubiquitin-conjugating enzyme]-L-cysteine + [acceptor protein]-L-lysine = [E2 ubiquitin-conjugating enzyme]-L-cysteine + N(6)-ubiquitinyl-[acceptor protein]-L-lysine.</text>
        <dbReference type="EC" id="2.3.2.27"/>
    </reaction>
</comment>
<dbReference type="Gene3D" id="3.30.40.10">
    <property type="entry name" value="Zinc/RING finger domain, C3HC4 (zinc finger)"/>
    <property type="match status" value="1"/>
</dbReference>
<name>A0A485PCY1_LYNPA</name>
<evidence type="ECO:0000256" key="2">
    <source>
        <dbReference type="ARBA" id="ARBA00004123"/>
    </source>
</evidence>
<dbReference type="Pfam" id="PF14447">
    <property type="entry name" value="Prok-RING_4"/>
    <property type="match status" value="1"/>
</dbReference>
<dbReference type="InterPro" id="IPR051657">
    <property type="entry name" value="RNF168/RNF169_E3_ubiq-ligase"/>
</dbReference>
<keyword evidence="16" id="KW-0175">Coiled coil</keyword>
<dbReference type="GO" id="GO:0061630">
    <property type="term" value="F:ubiquitin protein ligase activity"/>
    <property type="evidence" value="ECO:0007669"/>
    <property type="project" value="UniProtKB-EC"/>
</dbReference>
<dbReference type="GO" id="GO:0006302">
    <property type="term" value="P:double-strand break repair"/>
    <property type="evidence" value="ECO:0007669"/>
    <property type="project" value="TreeGrafter"/>
</dbReference>
<dbReference type="AlphaFoldDB" id="A0A485PCY1"/>
<dbReference type="GO" id="GO:0005634">
    <property type="term" value="C:nucleus"/>
    <property type="evidence" value="ECO:0007669"/>
    <property type="project" value="UniProtKB-SubCell"/>
</dbReference>
<evidence type="ECO:0000259" key="18">
    <source>
        <dbReference type="PROSITE" id="PS50089"/>
    </source>
</evidence>
<dbReference type="InterPro" id="IPR013083">
    <property type="entry name" value="Znf_RING/FYVE/PHD"/>
</dbReference>
<keyword evidence="8" id="KW-0833">Ubl conjugation pathway</keyword>
<dbReference type="PANTHER" id="PTHR23328:SF1">
    <property type="entry name" value="E3 UBIQUITIN-PROTEIN LIGASE RNF168"/>
    <property type="match status" value="1"/>
</dbReference>
<dbReference type="CDD" id="cd21952">
    <property type="entry name" value="MIU2_RNF168"/>
    <property type="match status" value="1"/>
</dbReference>
<dbReference type="PANTHER" id="PTHR23328">
    <property type="entry name" value="RING-TYPE DOMAIN-CONTAINING PROTEIN"/>
    <property type="match status" value="1"/>
</dbReference>
<dbReference type="SUPFAM" id="SSF57850">
    <property type="entry name" value="RING/U-box"/>
    <property type="match status" value="1"/>
</dbReference>
<dbReference type="Proteomes" id="UP000386466">
    <property type="component" value="Unassembled WGS sequence"/>
</dbReference>
<dbReference type="GO" id="GO:1902494">
    <property type="term" value="C:catalytic complex"/>
    <property type="evidence" value="ECO:0007669"/>
    <property type="project" value="UniProtKB-ARBA"/>
</dbReference>
<evidence type="ECO:0000256" key="17">
    <source>
        <dbReference type="SAM" id="MobiDB-lite"/>
    </source>
</evidence>
<evidence type="ECO:0000256" key="16">
    <source>
        <dbReference type="SAM" id="Coils"/>
    </source>
</evidence>
<evidence type="ECO:0000256" key="6">
    <source>
        <dbReference type="ARBA" id="ARBA00022763"/>
    </source>
</evidence>
<dbReference type="CDD" id="cd16550">
    <property type="entry name" value="RING-HC_RNF168"/>
    <property type="match status" value="1"/>
</dbReference>
<evidence type="ECO:0000256" key="5">
    <source>
        <dbReference type="ARBA" id="ARBA00022723"/>
    </source>
</evidence>
<evidence type="ECO:0000256" key="15">
    <source>
        <dbReference type="PROSITE-ProRule" id="PRU00175"/>
    </source>
</evidence>
<keyword evidence="5" id="KW-0479">Metal-binding</keyword>
<dbReference type="InterPro" id="IPR001841">
    <property type="entry name" value="Znf_RING"/>
</dbReference>
<protein>
    <recommendedName>
        <fullName evidence="3">RING-type E3 ubiquitin transferase</fullName>
        <ecNumber evidence="3">2.3.2.27</ecNumber>
    </recommendedName>
    <alternativeName>
        <fullName evidence="13 14">RING-type E3 ubiquitin transferase RNF168</fullName>
    </alternativeName>
</protein>
<keyword evidence="11" id="KW-0234">DNA repair</keyword>
<evidence type="ECO:0000256" key="7">
    <source>
        <dbReference type="ARBA" id="ARBA00022771"/>
    </source>
</evidence>
<dbReference type="GO" id="GO:0035861">
    <property type="term" value="C:site of double-strand break"/>
    <property type="evidence" value="ECO:0007669"/>
    <property type="project" value="TreeGrafter"/>
</dbReference>
<evidence type="ECO:0000256" key="12">
    <source>
        <dbReference type="ARBA" id="ARBA00023242"/>
    </source>
</evidence>
<feature type="compositionally biased region" description="Basic and acidic residues" evidence="17">
    <location>
        <begin position="201"/>
        <end position="218"/>
    </location>
</feature>
<keyword evidence="12" id="KW-0539">Nucleus</keyword>
<reference evidence="19 20" key="1">
    <citation type="submission" date="2019-01" db="EMBL/GenBank/DDBJ databases">
        <authorList>
            <person name="Alioto T."/>
            <person name="Alioto T."/>
        </authorList>
    </citation>
    <scope>NUCLEOTIDE SEQUENCE [LARGE SCALE GENOMIC DNA]</scope>
</reference>